<keyword evidence="2" id="KW-1185">Reference proteome</keyword>
<protein>
    <submittedName>
        <fullName evidence="1">Uncharacterized protein</fullName>
    </submittedName>
</protein>
<comment type="caution">
    <text evidence="1">The sequence shown here is derived from an EMBL/GenBank/DDBJ whole genome shotgun (WGS) entry which is preliminary data.</text>
</comment>
<evidence type="ECO:0000313" key="2">
    <source>
        <dbReference type="Proteomes" id="UP000324927"/>
    </source>
</evidence>
<dbReference type="OrthoDB" id="7273354at2"/>
<dbReference type="AlphaFoldDB" id="A0A5A9GMZ8"/>
<dbReference type="RefSeq" id="WP_149232124.1">
    <property type="nucleotide sequence ID" value="NZ_JALJXJ010000007.1"/>
</dbReference>
<organism evidence="1 2">
    <name type="scientific">Azospirillum lipoferum</name>
    <dbReference type="NCBI Taxonomy" id="193"/>
    <lineage>
        <taxon>Bacteria</taxon>
        <taxon>Pseudomonadati</taxon>
        <taxon>Pseudomonadota</taxon>
        <taxon>Alphaproteobacteria</taxon>
        <taxon>Rhodospirillales</taxon>
        <taxon>Azospirillaceae</taxon>
        <taxon>Azospirillum</taxon>
    </lineage>
</organism>
<dbReference type="EMBL" id="VTTN01000006">
    <property type="protein sequence ID" value="KAA0595182.1"/>
    <property type="molecule type" value="Genomic_DNA"/>
</dbReference>
<name>A0A5A9GMZ8_AZOLI</name>
<gene>
    <name evidence="1" type="ORF">FZ942_16195</name>
</gene>
<dbReference type="Proteomes" id="UP000324927">
    <property type="component" value="Unassembled WGS sequence"/>
</dbReference>
<proteinExistence type="predicted"/>
<accession>A0A5A9GMZ8</accession>
<sequence length="142" mass="16461">MADTEDPRRRFADLVKLSGLTSKFIDREAERRVLEEGVIRCGLSLDEARGMMRAVADDNDYVFESETERRVRQILDKQAGKKGKISKKQFDQTASILRDFTNSSIGEQEARRQVKRIMIENGWKPRRAGILPTQRWYKGIEV</sequence>
<evidence type="ECO:0000313" key="1">
    <source>
        <dbReference type="EMBL" id="KAA0595182.1"/>
    </source>
</evidence>
<reference evidence="1 2" key="1">
    <citation type="submission" date="2019-08" db="EMBL/GenBank/DDBJ databases">
        <authorList>
            <person name="Grouzdev D."/>
            <person name="Tikhonova E."/>
            <person name="Kravchenko I."/>
        </authorList>
    </citation>
    <scope>NUCLEOTIDE SEQUENCE [LARGE SCALE GENOMIC DNA]</scope>
    <source>
        <strain evidence="1 2">59b</strain>
    </source>
</reference>